<dbReference type="PANTHER" id="PTHR33540">
    <property type="entry name" value="TRNA THREONYLCARBAMOYLADENOSINE BIOSYNTHESIS PROTEIN TSAE"/>
    <property type="match status" value="1"/>
</dbReference>
<evidence type="ECO:0000256" key="9">
    <source>
        <dbReference type="ARBA" id="ARBA00022842"/>
    </source>
</evidence>
<evidence type="ECO:0000256" key="1">
    <source>
        <dbReference type="ARBA" id="ARBA00004496"/>
    </source>
</evidence>
<dbReference type="OrthoDB" id="9800307at2"/>
<dbReference type="SUPFAM" id="SSF52540">
    <property type="entry name" value="P-loop containing nucleoside triphosphate hydrolases"/>
    <property type="match status" value="1"/>
</dbReference>
<evidence type="ECO:0000256" key="4">
    <source>
        <dbReference type="ARBA" id="ARBA00022490"/>
    </source>
</evidence>
<dbReference type="Pfam" id="PF02367">
    <property type="entry name" value="TsaE"/>
    <property type="match status" value="1"/>
</dbReference>
<keyword evidence="9" id="KW-0460">Magnesium</keyword>
<dbReference type="Gene3D" id="3.40.50.300">
    <property type="entry name" value="P-loop containing nucleotide triphosphate hydrolases"/>
    <property type="match status" value="1"/>
</dbReference>
<protein>
    <recommendedName>
        <fullName evidence="3">tRNA threonylcarbamoyladenosine biosynthesis protein TsaE</fullName>
    </recommendedName>
    <alternativeName>
        <fullName evidence="10">t(6)A37 threonylcarbamoyladenosine biosynthesis protein TsaE</fullName>
    </alternativeName>
</protein>
<reference evidence="12" key="1">
    <citation type="journal article" date="2013" name="Stand. Genomic Sci.">
        <title>Genome sequence of the Litoreibacter arenae type strain (DSM 19593(T)), a member of the Roseobacter clade isolated from sea sand.</title>
        <authorList>
            <person name="Riedel T."/>
            <person name="Fiebig A."/>
            <person name="Petersen J."/>
            <person name="Gronow S."/>
            <person name="Kyrpides N.C."/>
            <person name="Goker M."/>
            <person name="Klenk H.P."/>
        </authorList>
    </citation>
    <scope>NUCLEOTIDE SEQUENCE [LARGE SCALE GENOMIC DNA]</scope>
    <source>
        <strain evidence="12">DSM 19593</strain>
    </source>
</reference>
<dbReference type="HOGENOM" id="CLU_087829_4_0_5"/>
<keyword evidence="6" id="KW-0479">Metal-binding</keyword>
<keyword evidence="12" id="KW-1185">Reference proteome</keyword>
<evidence type="ECO:0000256" key="5">
    <source>
        <dbReference type="ARBA" id="ARBA00022694"/>
    </source>
</evidence>
<dbReference type="AlphaFoldDB" id="S9QBR1"/>
<dbReference type="GO" id="GO:0005524">
    <property type="term" value="F:ATP binding"/>
    <property type="evidence" value="ECO:0007669"/>
    <property type="project" value="UniProtKB-KW"/>
</dbReference>
<keyword evidence="8" id="KW-0067">ATP-binding</keyword>
<evidence type="ECO:0000313" key="12">
    <source>
        <dbReference type="Proteomes" id="UP000015351"/>
    </source>
</evidence>
<comment type="similarity">
    <text evidence="2">Belongs to the TsaE family.</text>
</comment>
<keyword evidence="7" id="KW-0547">Nucleotide-binding</keyword>
<keyword evidence="5" id="KW-0819">tRNA processing</keyword>
<dbReference type="InterPro" id="IPR003442">
    <property type="entry name" value="T6A_TsaE"/>
</dbReference>
<accession>S9QBR1</accession>
<dbReference type="GO" id="GO:0002949">
    <property type="term" value="P:tRNA threonylcarbamoyladenosine modification"/>
    <property type="evidence" value="ECO:0007669"/>
    <property type="project" value="InterPro"/>
</dbReference>
<organism evidence="11 12">
    <name type="scientific">Litoreibacter arenae DSM 19593</name>
    <dbReference type="NCBI Taxonomy" id="1123360"/>
    <lineage>
        <taxon>Bacteria</taxon>
        <taxon>Pseudomonadati</taxon>
        <taxon>Pseudomonadota</taxon>
        <taxon>Alphaproteobacteria</taxon>
        <taxon>Rhodobacterales</taxon>
        <taxon>Roseobacteraceae</taxon>
        <taxon>Litoreibacter</taxon>
    </lineage>
</organism>
<comment type="subcellular location">
    <subcellularLocation>
        <location evidence="1">Cytoplasm</location>
    </subcellularLocation>
</comment>
<evidence type="ECO:0000256" key="7">
    <source>
        <dbReference type="ARBA" id="ARBA00022741"/>
    </source>
</evidence>
<sequence length="176" mass="19120">MTSPAPAPNEASAEQSELTVQLRDTDDTSTMARAFADLAMPGLCILLEGPVGAGKSFFARSVIQNLMARHGGVEDVPSPTFTLVQTYDLGPLEVWHADLYRLTNPDELIELGLDQAFETALCLIEWPDRLGGLHPKGAVTLNLTPDPQNPDRRSARISGPETLVARLRRATESLSR</sequence>
<dbReference type="eggNOG" id="COG0802">
    <property type="taxonomic scope" value="Bacteria"/>
</dbReference>
<gene>
    <name evidence="11" type="ORF">thalar_03125</name>
</gene>
<dbReference type="GO" id="GO:0005737">
    <property type="term" value="C:cytoplasm"/>
    <property type="evidence" value="ECO:0007669"/>
    <property type="project" value="UniProtKB-SubCell"/>
</dbReference>
<keyword evidence="4" id="KW-0963">Cytoplasm</keyword>
<name>S9QBR1_9RHOB</name>
<evidence type="ECO:0000256" key="10">
    <source>
        <dbReference type="ARBA" id="ARBA00032441"/>
    </source>
</evidence>
<proteinExistence type="inferred from homology"/>
<comment type="caution">
    <text evidence="11">The sequence shown here is derived from an EMBL/GenBank/DDBJ whole genome shotgun (WGS) entry which is preliminary data.</text>
</comment>
<dbReference type="GO" id="GO:0046872">
    <property type="term" value="F:metal ion binding"/>
    <property type="evidence" value="ECO:0007669"/>
    <property type="project" value="UniProtKB-KW"/>
</dbReference>
<dbReference type="STRING" id="1123360.thalar_03125"/>
<evidence type="ECO:0000256" key="8">
    <source>
        <dbReference type="ARBA" id="ARBA00022840"/>
    </source>
</evidence>
<dbReference type="EMBL" id="AONI01000015">
    <property type="protein sequence ID" value="EPX77402.1"/>
    <property type="molecule type" value="Genomic_DNA"/>
</dbReference>
<dbReference type="Proteomes" id="UP000015351">
    <property type="component" value="Unassembled WGS sequence"/>
</dbReference>
<evidence type="ECO:0000313" key="11">
    <source>
        <dbReference type="EMBL" id="EPX77402.1"/>
    </source>
</evidence>
<dbReference type="PANTHER" id="PTHR33540:SF2">
    <property type="entry name" value="TRNA THREONYLCARBAMOYLADENOSINE BIOSYNTHESIS PROTEIN TSAE"/>
    <property type="match status" value="1"/>
</dbReference>
<evidence type="ECO:0000256" key="6">
    <source>
        <dbReference type="ARBA" id="ARBA00022723"/>
    </source>
</evidence>
<dbReference type="InterPro" id="IPR027417">
    <property type="entry name" value="P-loop_NTPase"/>
</dbReference>
<dbReference type="PATRIC" id="fig|1123360.3.peg.3097"/>
<dbReference type="NCBIfam" id="TIGR00150">
    <property type="entry name" value="T6A_YjeE"/>
    <property type="match status" value="1"/>
</dbReference>
<dbReference type="RefSeq" id="WP_021102473.1">
    <property type="nucleotide sequence ID" value="NZ_KE557314.1"/>
</dbReference>
<evidence type="ECO:0000256" key="2">
    <source>
        <dbReference type="ARBA" id="ARBA00007599"/>
    </source>
</evidence>
<evidence type="ECO:0000256" key="3">
    <source>
        <dbReference type="ARBA" id="ARBA00019010"/>
    </source>
</evidence>